<dbReference type="OrthoDB" id="9807744at2"/>
<feature type="domain" description="DUF418" evidence="2">
    <location>
        <begin position="224"/>
        <end position="385"/>
    </location>
</feature>
<keyword evidence="1" id="KW-0472">Membrane</keyword>
<feature type="transmembrane region" description="Helical" evidence="1">
    <location>
        <begin position="211"/>
        <end position="232"/>
    </location>
</feature>
<keyword evidence="4" id="KW-1185">Reference proteome</keyword>
<dbReference type="InterPro" id="IPR007349">
    <property type="entry name" value="DUF418"/>
</dbReference>
<feature type="transmembrane region" description="Helical" evidence="1">
    <location>
        <begin position="112"/>
        <end position="130"/>
    </location>
</feature>
<gene>
    <name evidence="3" type="ORF">BX611_2995</name>
</gene>
<keyword evidence="1" id="KW-1133">Transmembrane helix</keyword>
<feature type="transmembrane region" description="Helical" evidence="1">
    <location>
        <begin position="55"/>
        <end position="77"/>
    </location>
</feature>
<evidence type="ECO:0000256" key="1">
    <source>
        <dbReference type="SAM" id="Phobius"/>
    </source>
</evidence>
<dbReference type="Proteomes" id="UP000256429">
    <property type="component" value="Unassembled WGS sequence"/>
</dbReference>
<feature type="transmembrane region" description="Helical" evidence="1">
    <location>
        <begin position="281"/>
        <end position="300"/>
    </location>
</feature>
<dbReference type="PANTHER" id="PTHR30590:SF2">
    <property type="entry name" value="INNER MEMBRANE PROTEIN"/>
    <property type="match status" value="1"/>
</dbReference>
<evidence type="ECO:0000259" key="2">
    <source>
        <dbReference type="Pfam" id="PF04235"/>
    </source>
</evidence>
<proteinExistence type="predicted"/>
<dbReference type="Pfam" id="PF04235">
    <property type="entry name" value="DUF418"/>
    <property type="match status" value="1"/>
</dbReference>
<feature type="transmembrane region" description="Helical" evidence="1">
    <location>
        <begin position="137"/>
        <end position="154"/>
    </location>
</feature>
<organism evidence="3 4">
    <name type="scientific">Lutibacter oceani</name>
    <dbReference type="NCBI Taxonomy" id="1853311"/>
    <lineage>
        <taxon>Bacteria</taxon>
        <taxon>Pseudomonadati</taxon>
        <taxon>Bacteroidota</taxon>
        <taxon>Flavobacteriia</taxon>
        <taxon>Flavobacteriales</taxon>
        <taxon>Flavobacteriaceae</taxon>
        <taxon>Lutibacter</taxon>
    </lineage>
</organism>
<evidence type="ECO:0000313" key="4">
    <source>
        <dbReference type="Proteomes" id="UP000256429"/>
    </source>
</evidence>
<dbReference type="InterPro" id="IPR052529">
    <property type="entry name" value="Bact_Transport_Assoc"/>
</dbReference>
<dbReference type="EMBL" id="QTTQ01000013">
    <property type="protein sequence ID" value="REE78858.1"/>
    <property type="molecule type" value="Genomic_DNA"/>
</dbReference>
<feature type="transmembrane region" description="Helical" evidence="1">
    <location>
        <begin position="346"/>
        <end position="367"/>
    </location>
</feature>
<name>A0A3D9RID3_9FLAO</name>
<protein>
    <recommendedName>
        <fullName evidence="2">DUF418 domain-containing protein</fullName>
    </recommendedName>
</protein>
<accession>A0A3D9RID3</accession>
<keyword evidence="1" id="KW-0812">Transmembrane</keyword>
<sequence>MITNTSRLHVVDALRGFAIVSIMLLHNIEHFDFYYTPENIPAWIASIDTIIWDSLFFLFGGKSYAIFAFLFGLTFFIQSNNQEKRGKDFRARFAWRLVLLFGFGLINSAFFQGDILTIYAVIGFFLIPVAKLNNKTIFFIALFLMLQPYEWFSYFTALQNPIVDIADPVSWSYFGKMNPYIEGNSLIDTFIGNLTNGKIAVILWNWENGRVFQILALFMFGMLAGRKSLFVVSEKNKQFWIKTLIIASILFIPLYFIKNNLPNWIAFENILRPLLTIETSWTNIAFLLVLVSGFTLLFQLKLTHKFLNLFSPLGKMSLSNYIIQSIVGSSIYYGFGFGLYKYTSPTYGLLIGIVLSLLMGYFCHWWMKNHKHGPLEAIWHKLTWLGTK</sequence>
<evidence type="ECO:0000313" key="3">
    <source>
        <dbReference type="EMBL" id="REE78858.1"/>
    </source>
</evidence>
<feature type="transmembrane region" description="Helical" evidence="1">
    <location>
        <begin position="321"/>
        <end position="340"/>
    </location>
</feature>
<feature type="transmembrane region" description="Helical" evidence="1">
    <location>
        <begin position="239"/>
        <end position="257"/>
    </location>
</feature>
<reference evidence="3 4" key="1">
    <citation type="submission" date="2018-08" db="EMBL/GenBank/DDBJ databases">
        <title>Genomic Encyclopedia of Type Strains, Phase III (KMG-III): the genomes of soil and plant-associated and newly described type strains.</title>
        <authorList>
            <person name="Whitman W."/>
        </authorList>
    </citation>
    <scope>NUCLEOTIDE SEQUENCE [LARGE SCALE GENOMIC DNA]</scope>
    <source>
        <strain evidence="3 4">325-5</strain>
    </source>
</reference>
<dbReference type="PANTHER" id="PTHR30590">
    <property type="entry name" value="INNER MEMBRANE PROTEIN"/>
    <property type="match status" value="1"/>
</dbReference>
<dbReference type="AlphaFoldDB" id="A0A3D9RID3"/>
<comment type="caution">
    <text evidence="3">The sequence shown here is derived from an EMBL/GenBank/DDBJ whole genome shotgun (WGS) entry which is preliminary data.</text>
</comment>
<dbReference type="RefSeq" id="WP_115882756.1">
    <property type="nucleotide sequence ID" value="NZ_QTTQ01000013.1"/>
</dbReference>